<feature type="transmembrane region" description="Helical" evidence="9">
    <location>
        <begin position="267"/>
        <end position="289"/>
    </location>
</feature>
<gene>
    <name evidence="11" type="primary">pstA</name>
    <name evidence="11" type="ORF">L1857_19375</name>
</gene>
<evidence type="ECO:0000256" key="7">
    <source>
        <dbReference type="ARBA" id="ARBA00022989"/>
    </source>
</evidence>
<accession>A0ABY4NXL6</accession>
<feature type="transmembrane region" description="Helical" evidence="9">
    <location>
        <begin position="124"/>
        <end position="141"/>
    </location>
</feature>
<reference evidence="11" key="1">
    <citation type="submission" date="2022-01" db="EMBL/GenBank/DDBJ databases">
        <title>PSI-footprinting approach for the identification of protein synthesis inhibitor producers.</title>
        <authorList>
            <person name="Handel F."/>
            <person name="Kulik A."/>
            <person name="Wex K.W."/>
            <person name="Berscheid A."/>
            <person name="Saur J.S."/>
            <person name="Winkler A."/>
            <person name="Wibberg D."/>
            <person name="Kalinowski J."/>
            <person name="Broetz-Oesterhelt H."/>
            <person name="Mast Y."/>
        </authorList>
    </citation>
    <scope>NUCLEOTIDE SEQUENCE</scope>
    <source>
        <strain evidence="11">KNN 49.3e</strain>
    </source>
</reference>
<evidence type="ECO:0000256" key="5">
    <source>
        <dbReference type="ARBA" id="ARBA00022475"/>
    </source>
</evidence>
<feature type="transmembrane region" description="Helical" evidence="9">
    <location>
        <begin position="147"/>
        <end position="169"/>
    </location>
</feature>
<keyword evidence="8 9" id="KW-0472">Membrane</keyword>
<keyword evidence="5 9" id="KW-1003">Cell membrane</keyword>
<protein>
    <recommendedName>
        <fullName evidence="9">Phosphate transport system permease protein PstA</fullName>
    </recommendedName>
</protein>
<organism evidence="11 12">
    <name type="scientific">Amycolatopsis thermalba</name>
    <dbReference type="NCBI Taxonomy" id="944492"/>
    <lineage>
        <taxon>Bacteria</taxon>
        <taxon>Bacillati</taxon>
        <taxon>Actinomycetota</taxon>
        <taxon>Actinomycetes</taxon>
        <taxon>Pseudonocardiales</taxon>
        <taxon>Pseudonocardiaceae</taxon>
        <taxon>Amycolatopsis</taxon>
    </lineage>
</organism>
<name>A0ABY4NXL6_9PSEU</name>
<evidence type="ECO:0000256" key="6">
    <source>
        <dbReference type="ARBA" id="ARBA00022692"/>
    </source>
</evidence>
<comment type="similarity">
    <text evidence="3 9">Belongs to the binding-protein-dependent transport system permease family. CysTW subfamily.</text>
</comment>
<dbReference type="EMBL" id="CP091196">
    <property type="protein sequence ID" value="UQS24820.1"/>
    <property type="molecule type" value="Genomic_DNA"/>
</dbReference>
<keyword evidence="6 9" id="KW-0812">Transmembrane</keyword>
<evidence type="ECO:0000256" key="2">
    <source>
        <dbReference type="ARBA" id="ARBA00004651"/>
    </source>
</evidence>
<keyword evidence="7 9" id="KW-1133">Transmembrane helix</keyword>
<comment type="subcellular location">
    <subcellularLocation>
        <location evidence="2 9">Cell membrane</location>
        <topology evidence="2 9">Multi-pass membrane protein</topology>
    </subcellularLocation>
</comment>
<evidence type="ECO:0000313" key="11">
    <source>
        <dbReference type="EMBL" id="UQS24820.1"/>
    </source>
</evidence>
<feature type="domain" description="ABC transmembrane type-1" evidence="10">
    <location>
        <begin position="78"/>
        <end position="286"/>
    </location>
</feature>
<keyword evidence="12" id="KW-1185">Reference proteome</keyword>
<evidence type="ECO:0000256" key="9">
    <source>
        <dbReference type="RuleBase" id="RU363043"/>
    </source>
</evidence>
<dbReference type="PANTHER" id="PTHR43470">
    <property type="entry name" value="PHOSPHATE TRANSPORT SYSTEM PERMEASE PROTEIN PSTA-RELATED"/>
    <property type="match status" value="1"/>
</dbReference>
<dbReference type="InterPro" id="IPR035906">
    <property type="entry name" value="MetI-like_sf"/>
</dbReference>
<feature type="transmembrane region" description="Helical" evidence="9">
    <location>
        <begin position="77"/>
        <end position="103"/>
    </location>
</feature>
<dbReference type="Pfam" id="PF00528">
    <property type="entry name" value="BPD_transp_1"/>
    <property type="match status" value="1"/>
</dbReference>
<evidence type="ECO:0000256" key="4">
    <source>
        <dbReference type="ARBA" id="ARBA00022448"/>
    </source>
</evidence>
<comment type="function">
    <text evidence="1">Part of the binding-protein-dependent transport system for phosphate; probably responsible for the translocation of the substrate across the membrane.</text>
</comment>
<feature type="transmembrane region" description="Helical" evidence="9">
    <location>
        <begin position="23"/>
        <end position="48"/>
    </location>
</feature>
<dbReference type="Proteomes" id="UP000830158">
    <property type="component" value="Chromosome"/>
</dbReference>
<dbReference type="RefSeq" id="WP_116113417.1">
    <property type="nucleotide sequence ID" value="NZ_CP091196.1"/>
</dbReference>
<evidence type="ECO:0000313" key="12">
    <source>
        <dbReference type="Proteomes" id="UP000830158"/>
    </source>
</evidence>
<proteinExistence type="inferred from homology"/>
<dbReference type="SUPFAM" id="SSF161098">
    <property type="entry name" value="MetI-like"/>
    <property type="match status" value="1"/>
</dbReference>
<dbReference type="InterPro" id="IPR000515">
    <property type="entry name" value="MetI-like"/>
</dbReference>
<dbReference type="InterPro" id="IPR005672">
    <property type="entry name" value="Phosphate_PstA"/>
</dbReference>
<keyword evidence="4" id="KW-0813">Transport</keyword>
<dbReference type="PROSITE" id="PS50928">
    <property type="entry name" value="ABC_TM1"/>
    <property type="match status" value="1"/>
</dbReference>
<feature type="transmembrane region" description="Helical" evidence="9">
    <location>
        <begin position="219"/>
        <end position="237"/>
    </location>
</feature>
<evidence type="ECO:0000259" key="10">
    <source>
        <dbReference type="PROSITE" id="PS50928"/>
    </source>
</evidence>
<dbReference type="Gene3D" id="1.10.3720.10">
    <property type="entry name" value="MetI-like"/>
    <property type="match status" value="1"/>
</dbReference>
<dbReference type="CDD" id="cd06261">
    <property type="entry name" value="TM_PBP2"/>
    <property type="match status" value="1"/>
</dbReference>
<dbReference type="PANTHER" id="PTHR43470:SF3">
    <property type="entry name" value="PHOSPHATE TRANSPORT SYSTEM PERMEASE PROTEIN PSTA-RELATED"/>
    <property type="match status" value="1"/>
</dbReference>
<dbReference type="NCBIfam" id="TIGR00974">
    <property type="entry name" value="3a0107s02c"/>
    <property type="match status" value="1"/>
</dbReference>
<evidence type="ECO:0000256" key="3">
    <source>
        <dbReference type="ARBA" id="ARBA00007069"/>
    </source>
</evidence>
<evidence type="ECO:0000256" key="8">
    <source>
        <dbReference type="ARBA" id="ARBA00023136"/>
    </source>
</evidence>
<sequence>MTLLEYDSAATLTGRRRFDVRSAVFAGLLWACLAIACLFLCTVLVVIISEGLARFDGNLIGNQPSKLRPATSGVQSAIFGTLWVMAGTIVLALPLGVAAAIYLEEYADNTKWWNRLIELNIQNLVAVPTVIYGILTLAFVVRGPLSVGAVALAGSVALALLILPVIIITTREALRAVPREIRDASLALGATQWQTTWRQVLPASVSGIATGSILALSRAIGEAAPLILVGATVFVTVNPDGIFDRYTVLPVQIFNLVSLPAIEFQHLAWSTILLLILVLLAMNGLAIWLRNRFQRRW</sequence>
<evidence type="ECO:0000256" key="1">
    <source>
        <dbReference type="ARBA" id="ARBA00003510"/>
    </source>
</evidence>